<dbReference type="InParanoid" id="B6IEW6"/>
<dbReference type="EMBL" id="HE601420">
    <property type="protein sequence ID" value="CAR98446.1"/>
    <property type="molecule type" value="Genomic_DNA"/>
</dbReference>
<dbReference type="Proteomes" id="UP000008549">
    <property type="component" value="Unassembled WGS sequence"/>
</dbReference>
<proteinExistence type="predicted"/>
<reference evidence="1 2" key="2">
    <citation type="journal article" date="2011" name="PLoS Genet.">
        <title>Caenorhabditis briggsae recombinant inbred line genotypes reveal inter-strain incompatibility and the evolution of recombination.</title>
        <authorList>
            <person name="Ross J.A."/>
            <person name="Koboldt D.C."/>
            <person name="Staisch J.E."/>
            <person name="Chamberlin H.M."/>
            <person name="Gupta B.P."/>
            <person name="Miller R.D."/>
            <person name="Baird S.E."/>
            <person name="Haag E.S."/>
        </authorList>
    </citation>
    <scope>NUCLEOTIDE SEQUENCE [LARGE SCALE GENOMIC DNA]</scope>
    <source>
        <strain evidence="1 2">AF16</strain>
    </source>
</reference>
<evidence type="ECO:0000313" key="1">
    <source>
        <dbReference type="EMBL" id="CAR98446.1"/>
    </source>
</evidence>
<organism evidence="1 2">
    <name type="scientific">Caenorhabditis briggsae</name>
    <dbReference type="NCBI Taxonomy" id="6238"/>
    <lineage>
        <taxon>Eukaryota</taxon>
        <taxon>Metazoa</taxon>
        <taxon>Ecdysozoa</taxon>
        <taxon>Nematoda</taxon>
        <taxon>Chromadorea</taxon>
        <taxon>Rhabditida</taxon>
        <taxon>Rhabditina</taxon>
        <taxon>Rhabditomorpha</taxon>
        <taxon>Rhabditoidea</taxon>
        <taxon>Rhabditidae</taxon>
        <taxon>Peloderinae</taxon>
        <taxon>Caenorhabditis</taxon>
    </lineage>
</organism>
<dbReference type="CTD" id="68918372"/>
<gene>
    <name evidence="1" type="ORF">CBG26908</name>
    <name evidence="1" type="ORF">CBG_26908</name>
</gene>
<dbReference type="RefSeq" id="XP_045098019.1">
    <property type="nucleotide sequence ID" value="XM_045236584.1"/>
</dbReference>
<keyword evidence="2" id="KW-1185">Reference proteome</keyword>
<protein>
    <submittedName>
        <fullName evidence="1">Protein CBG26908</fullName>
    </submittedName>
</protein>
<evidence type="ECO:0000313" key="2">
    <source>
        <dbReference type="Proteomes" id="UP000008549"/>
    </source>
</evidence>
<dbReference type="HOGENOM" id="CLU_3034357_0_0_1"/>
<name>B6IEW6_CAEBR</name>
<accession>B6IEW6</accession>
<dbReference type="GeneID" id="68918372"/>
<dbReference type="KEGG" id="cbr:CBG_26908"/>
<sequence>MPPARWRARGKGRRNESVWTDIIDRYAPDDLMISLLDTPIKPIARPPPAFCRPPY</sequence>
<reference evidence="1 2" key="1">
    <citation type="journal article" date="2003" name="PLoS Biol.">
        <title>The genome sequence of Caenorhabditis briggsae: a platform for comparative genomics.</title>
        <authorList>
            <person name="Stein L.D."/>
            <person name="Bao Z."/>
            <person name="Blasiar D."/>
            <person name="Blumenthal T."/>
            <person name="Brent M.R."/>
            <person name="Chen N."/>
            <person name="Chinwalla A."/>
            <person name="Clarke L."/>
            <person name="Clee C."/>
            <person name="Coghlan A."/>
            <person name="Coulson A."/>
            <person name="D'Eustachio P."/>
            <person name="Fitch D.H."/>
            <person name="Fulton L.A."/>
            <person name="Fulton R.E."/>
            <person name="Griffiths-Jones S."/>
            <person name="Harris T.W."/>
            <person name="Hillier L.W."/>
            <person name="Kamath R."/>
            <person name="Kuwabara P.E."/>
            <person name="Mardis E.R."/>
            <person name="Marra M.A."/>
            <person name="Miner T.L."/>
            <person name="Minx P."/>
            <person name="Mullikin J.C."/>
            <person name="Plumb R.W."/>
            <person name="Rogers J."/>
            <person name="Schein J.E."/>
            <person name="Sohrmann M."/>
            <person name="Spieth J."/>
            <person name="Stajich J.E."/>
            <person name="Wei C."/>
            <person name="Willey D."/>
            <person name="Wilson R.K."/>
            <person name="Durbin R."/>
            <person name="Waterston R.H."/>
        </authorList>
    </citation>
    <scope>NUCLEOTIDE SEQUENCE [LARGE SCALE GENOMIC DNA]</scope>
    <source>
        <strain evidence="1 2">AF16</strain>
    </source>
</reference>
<dbReference type="AlphaFoldDB" id="B6IEW6"/>